<evidence type="ECO:0000256" key="1">
    <source>
        <dbReference type="SAM" id="MobiDB-lite"/>
    </source>
</evidence>
<comment type="caution">
    <text evidence="2">The sequence shown here is derived from an EMBL/GenBank/DDBJ whole genome shotgun (WGS) entry which is preliminary data.</text>
</comment>
<evidence type="ECO:0000313" key="3">
    <source>
        <dbReference type="Proteomes" id="UP000265520"/>
    </source>
</evidence>
<feature type="compositionally biased region" description="Pro residues" evidence="1">
    <location>
        <begin position="90"/>
        <end position="101"/>
    </location>
</feature>
<sequence>MTNKNFETVEKGQKSNTHHDSLSTSLCPKPPPPKPPDLFISESLQSARTPPPLPKPPDGVPAPSPPSQPPDSRLLTVTVSFKNTPELEPNMPPPPPPPKPPDTFFSQTPALLPSSKPPFANQTPPRPPPKPPNICHRCFCDRRRSHQI</sequence>
<evidence type="ECO:0000313" key="2">
    <source>
        <dbReference type="EMBL" id="MCI27778.1"/>
    </source>
</evidence>
<keyword evidence="3" id="KW-1185">Reference proteome</keyword>
<feature type="compositionally biased region" description="Basic and acidic residues" evidence="1">
    <location>
        <begin position="7"/>
        <end position="21"/>
    </location>
</feature>
<organism evidence="2 3">
    <name type="scientific">Trifolium medium</name>
    <dbReference type="NCBI Taxonomy" id="97028"/>
    <lineage>
        <taxon>Eukaryota</taxon>
        <taxon>Viridiplantae</taxon>
        <taxon>Streptophyta</taxon>
        <taxon>Embryophyta</taxon>
        <taxon>Tracheophyta</taxon>
        <taxon>Spermatophyta</taxon>
        <taxon>Magnoliopsida</taxon>
        <taxon>eudicotyledons</taxon>
        <taxon>Gunneridae</taxon>
        <taxon>Pentapetalae</taxon>
        <taxon>rosids</taxon>
        <taxon>fabids</taxon>
        <taxon>Fabales</taxon>
        <taxon>Fabaceae</taxon>
        <taxon>Papilionoideae</taxon>
        <taxon>50 kb inversion clade</taxon>
        <taxon>NPAAA clade</taxon>
        <taxon>Hologalegina</taxon>
        <taxon>IRL clade</taxon>
        <taxon>Trifolieae</taxon>
        <taxon>Trifolium</taxon>
    </lineage>
</organism>
<proteinExistence type="predicted"/>
<accession>A0A392QU13</accession>
<dbReference type="EMBL" id="LXQA010161292">
    <property type="protein sequence ID" value="MCI27778.1"/>
    <property type="molecule type" value="Genomic_DNA"/>
</dbReference>
<dbReference type="Proteomes" id="UP000265520">
    <property type="component" value="Unassembled WGS sequence"/>
</dbReference>
<reference evidence="2 3" key="1">
    <citation type="journal article" date="2018" name="Front. Plant Sci.">
        <title>Red Clover (Trifolium pratense) and Zigzag Clover (T. medium) - A Picture of Genomic Similarities and Differences.</title>
        <authorList>
            <person name="Dluhosova J."/>
            <person name="Istvanek J."/>
            <person name="Nedelnik J."/>
            <person name="Repkova J."/>
        </authorList>
    </citation>
    <scope>NUCLEOTIDE SEQUENCE [LARGE SCALE GENOMIC DNA]</scope>
    <source>
        <strain evidence="3">cv. 10/8</strain>
        <tissue evidence="2">Leaf</tissue>
    </source>
</reference>
<protein>
    <submittedName>
        <fullName evidence="2">Uncharacterized protein</fullName>
    </submittedName>
</protein>
<dbReference type="PRINTS" id="PR01217">
    <property type="entry name" value="PRICHEXTENSN"/>
</dbReference>
<feature type="compositionally biased region" description="Pro residues" evidence="1">
    <location>
        <begin position="49"/>
        <end position="69"/>
    </location>
</feature>
<name>A0A392QU13_9FABA</name>
<feature type="region of interest" description="Disordered" evidence="1">
    <location>
        <begin position="1"/>
        <end position="135"/>
    </location>
</feature>
<dbReference type="AlphaFoldDB" id="A0A392QU13"/>